<evidence type="ECO:0000256" key="8">
    <source>
        <dbReference type="ARBA" id="ARBA00022448"/>
    </source>
</evidence>
<keyword evidence="9" id="KW-1003">Cell membrane</keyword>
<evidence type="ECO:0000313" key="29">
    <source>
        <dbReference type="EMBL" id="KAK7107525.1"/>
    </source>
</evidence>
<dbReference type="Pfam" id="PF03520">
    <property type="entry name" value="KCNQ_channel"/>
    <property type="match status" value="1"/>
</dbReference>
<dbReference type="Pfam" id="PF00520">
    <property type="entry name" value="Ion_trans"/>
    <property type="match status" value="1"/>
</dbReference>
<accession>A0AAN9GI09</accession>
<evidence type="ECO:0000256" key="25">
    <source>
        <dbReference type="SAM" id="MobiDB-lite"/>
    </source>
</evidence>
<dbReference type="PANTHER" id="PTHR47735:SF14">
    <property type="entry name" value="POTASSIUM VOLTAGE-GATED CHANNEL SUBFAMILY KQT MEMBER 1"/>
    <property type="match status" value="1"/>
</dbReference>
<evidence type="ECO:0000256" key="9">
    <source>
        <dbReference type="ARBA" id="ARBA00022475"/>
    </source>
</evidence>
<keyword evidence="12" id="KW-0256">Endoplasmic reticulum</keyword>
<dbReference type="AlphaFoldDB" id="A0AAN9GI09"/>
<evidence type="ECO:0000256" key="17">
    <source>
        <dbReference type="ARBA" id="ARBA00023065"/>
    </source>
</evidence>
<reference evidence="29 30" key="1">
    <citation type="submission" date="2024-02" db="EMBL/GenBank/DDBJ databases">
        <title>Chromosome-scale genome assembly of the rough periwinkle Littorina saxatilis.</title>
        <authorList>
            <person name="De Jode A."/>
            <person name="Faria R."/>
            <person name="Formenti G."/>
            <person name="Sims Y."/>
            <person name="Smith T.P."/>
            <person name="Tracey A."/>
            <person name="Wood J.M.D."/>
            <person name="Zagrodzka Z.B."/>
            <person name="Johannesson K."/>
            <person name="Butlin R.K."/>
            <person name="Leder E.H."/>
        </authorList>
    </citation>
    <scope>NUCLEOTIDE SEQUENCE [LARGE SCALE GENOMIC DNA]</scope>
    <source>
        <strain evidence="29">Snail1</strain>
        <tissue evidence="29">Muscle</tissue>
    </source>
</reference>
<name>A0AAN9GI09_9CAEN</name>
<comment type="caution">
    <text evidence="29">The sequence shown here is derived from an EMBL/GenBank/DDBJ whole genome shotgun (WGS) entry which is preliminary data.</text>
</comment>
<keyword evidence="11 26" id="KW-0812">Transmembrane</keyword>
<protein>
    <recommendedName>
        <fullName evidence="7">Potassium voltage-gated channel subfamily KQT member 1</fullName>
    </recommendedName>
    <alternativeName>
        <fullName evidence="23">IKs producing slow voltage-gated potassium channel subunit alpha KvLQT1</fullName>
    </alternativeName>
    <alternativeName>
        <fullName evidence="21">KQT-like 1</fullName>
    </alternativeName>
    <alternativeName>
        <fullName evidence="22">Voltage-gated potassium channel subunit Kv7.1</fullName>
    </alternativeName>
</protein>
<keyword evidence="8" id="KW-0813">Transport</keyword>
<evidence type="ECO:0000256" key="23">
    <source>
        <dbReference type="ARBA" id="ARBA00032659"/>
    </source>
</evidence>
<keyword evidence="16 26" id="KW-1133">Transmembrane helix</keyword>
<evidence type="ECO:0000256" key="10">
    <source>
        <dbReference type="ARBA" id="ARBA00022538"/>
    </source>
</evidence>
<dbReference type="GO" id="GO:0008076">
    <property type="term" value="C:voltage-gated potassium channel complex"/>
    <property type="evidence" value="ECO:0007669"/>
    <property type="project" value="UniProtKB-ARBA"/>
</dbReference>
<dbReference type="FunFam" id="1.20.120.350:FF:000017">
    <property type="entry name" value="potassium voltage-gated channel subfamily KQT member 1"/>
    <property type="match status" value="1"/>
</dbReference>
<keyword evidence="30" id="KW-1185">Reference proteome</keyword>
<dbReference type="FunFam" id="1.10.287.70:FF:000113">
    <property type="entry name" value="Potassium voltage-gated channel subfamily KQT member 1"/>
    <property type="match status" value="1"/>
</dbReference>
<organism evidence="29 30">
    <name type="scientific">Littorina saxatilis</name>
    <dbReference type="NCBI Taxonomy" id="31220"/>
    <lineage>
        <taxon>Eukaryota</taxon>
        <taxon>Metazoa</taxon>
        <taxon>Spiralia</taxon>
        <taxon>Lophotrochozoa</taxon>
        <taxon>Mollusca</taxon>
        <taxon>Gastropoda</taxon>
        <taxon>Caenogastropoda</taxon>
        <taxon>Littorinimorpha</taxon>
        <taxon>Littorinoidea</taxon>
        <taxon>Littorinidae</taxon>
        <taxon>Littorina</taxon>
    </lineage>
</organism>
<dbReference type="PRINTS" id="PR01459">
    <property type="entry name" value="KCNQCHANNEL"/>
</dbReference>
<dbReference type="SUPFAM" id="SSF81324">
    <property type="entry name" value="Voltage-gated potassium channels"/>
    <property type="match status" value="1"/>
</dbReference>
<comment type="catalytic activity">
    <reaction evidence="24">
        <text>K(+)(in) = K(+)(out)</text>
        <dbReference type="Rhea" id="RHEA:29463"/>
        <dbReference type="ChEBI" id="CHEBI:29103"/>
    </reaction>
</comment>
<feature type="compositionally biased region" description="Basic and acidic residues" evidence="25">
    <location>
        <begin position="445"/>
        <end position="456"/>
    </location>
</feature>
<dbReference type="PRINTS" id="PR00169">
    <property type="entry name" value="KCHANNEL"/>
</dbReference>
<evidence type="ECO:0000256" key="22">
    <source>
        <dbReference type="ARBA" id="ARBA00030121"/>
    </source>
</evidence>
<evidence type="ECO:0000256" key="18">
    <source>
        <dbReference type="ARBA" id="ARBA00023136"/>
    </source>
</evidence>
<dbReference type="InterPro" id="IPR027359">
    <property type="entry name" value="Volt_channel_dom_sf"/>
</dbReference>
<dbReference type="GO" id="GO:0016323">
    <property type="term" value="C:basolateral plasma membrane"/>
    <property type="evidence" value="ECO:0007669"/>
    <property type="project" value="UniProtKB-SubCell"/>
</dbReference>
<dbReference type="InterPro" id="IPR003937">
    <property type="entry name" value="K_chnl_volt-dep_KCNQ"/>
</dbReference>
<feature type="transmembrane region" description="Helical" evidence="26">
    <location>
        <begin position="112"/>
        <end position="134"/>
    </location>
</feature>
<feature type="transmembrane region" description="Helical" evidence="26">
    <location>
        <begin position="251"/>
        <end position="270"/>
    </location>
</feature>
<keyword evidence="20" id="KW-0968">Cytoplasmic vesicle</keyword>
<evidence type="ECO:0000256" key="13">
    <source>
        <dbReference type="ARBA" id="ARBA00022860"/>
    </source>
</evidence>
<dbReference type="InterPro" id="IPR005821">
    <property type="entry name" value="Ion_trans_dom"/>
</dbReference>
<dbReference type="Gene3D" id="1.10.287.70">
    <property type="match status" value="1"/>
</dbReference>
<dbReference type="GO" id="GO:0003008">
    <property type="term" value="P:system process"/>
    <property type="evidence" value="ECO:0007669"/>
    <property type="project" value="UniProtKB-ARBA"/>
</dbReference>
<feature type="domain" description="Ion transport" evidence="27">
    <location>
        <begin position="113"/>
        <end position="342"/>
    </location>
</feature>
<comment type="subcellular location">
    <subcellularLocation>
        <location evidence="2">Basolateral cell membrane</location>
    </subcellularLocation>
    <subcellularLocation>
        <location evidence="5">Cell membrane</location>
        <topology evidence="5">Multi-pass membrane protein</topology>
    </subcellularLocation>
    <subcellularLocation>
        <location evidence="1">Cytoplasmic vesicle membrane</location>
    </subcellularLocation>
    <subcellularLocation>
        <location evidence="3">Endoplasmic reticulum</location>
    </subcellularLocation>
    <subcellularLocation>
        <location evidence="4">Membrane raft</location>
    </subcellularLocation>
</comment>
<evidence type="ECO:0000256" key="4">
    <source>
        <dbReference type="ARBA" id="ARBA00004285"/>
    </source>
</evidence>
<dbReference type="GO" id="GO:0051049">
    <property type="term" value="P:regulation of transport"/>
    <property type="evidence" value="ECO:0007669"/>
    <property type="project" value="UniProtKB-ARBA"/>
</dbReference>
<keyword evidence="13" id="KW-0112">Calmodulin-binding</keyword>
<feature type="transmembrane region" description="Helical" evidence="26">
    <location>
        <begin position="187"/>
        <end position="205"/>
    </location>
</feature>
<keyword evidence="17" id="KW-0406">Ion transport</keyword>
<keyword evidence="19" id="KW-0407">Ion channel</keyword>
<evidence type="ECO:0000259" key="28">
    <source>
        <dbReference type="Pfam" id="PF03520"/>
    </source>
</evidence>
<evidence type="ECO:0000256" key="1">
    <source>
        <dbReference type="ARBA" id="ARBA00004156"/>
    </source>
</evidence>
<evidence type="ECO:0000256" key="24">
    <source>
        <dbReference type="ARBA" id="ARBA00034430"/>
    </source>
</evidence>
<evidence type="ECO:0000256" key="3">
    <source>
        <dbReference type="ARBA" id="ARBA00004240"/>
    </source>
</evidence>
<keyword evidence="18 26" id="KW-0472">Membrane</keyword>
<evidence type="ECO:0000256" key="20">
    <source>
        <dbReference type="ARBA" id="ARBA00023329"/>
    </source>
</evidence>
<dbReference type="PANTHER" id="PTHR47735">
    <property type="entry name" value="POTASSIUM VOLTAGE-GATED CHANNEL SUBFAMILY KQT MEMBER 4"/>
    <property type="match status" value="1"/>
</dbReference>
<evidence type="ECO:0000256" key="5">
    <source>
        <dbReference type="ARBA" id="ARBA00004651"/>
    </source>
</evidence>
<evidence type="ECO:0000256" key="26">
    <source>
        <dbReference type="SAM" id="Phobius"/>
    </source>
</evidence>
<feature type="transmembrane region" description="Helical" evidence="26">
    <location>
        <begin position="282"/>
        <end position="299"/>
    </location>
</feature>
<dbReference type="GO" id="GO:0005249">
    <property type="term" value="F:voltage-gated potassium channel activity"/>
    <property type="evidence" value="ECO:0007669"/>
    <property type="project" value="InterPro"/>
</dbReference>
<evidence type="ECO:0000256" key="2">
    <source>
        <dbReference type="ARBA" id="ARBA00004187"/>
    </source>
</evidence>
<dbReference type="GO" id="GO:0030659">
    <property type="term" value="C:cytoplasmic vesicle membrane"/>
    <property type="evidence" value="ECO:0007669"/>
    <property type="project" value="UniProtKB-SubCell"/>
</dbReference>
<dbReference type="EMBL" id="JBAMIC010000004">
    <property type="protein sequence ID" value="KAK7107525.1"/>
    <property type="molecule type" value="Genomic_DNA"/>
</dbReference>
<evidence type="ECO:0000259" key="27">
    <source>
        <dbReference type="Pfam" id="PF00520"/>
    </source>
</evidence>
<feature type="transmembrane region" description="Helical" evidence="26">
    <location>
        <begin position="146"/>
        <end position="166"/>
    </location>
</feature>
<dbReference type="GO" id="GO:0045121">
    <property type="term" value="C:membrane raft"/>
    <property type="evidence" value="ECO:0007669"/>
    <property type="project" value="UniProtKB-SubCell"/>
</dbReference>
<gene>
    <name evidence="29" type="ORF">V1264_015434</name>
</gene>
<feature type="transmembrane region" description="Helical" evidence="26">
    <location>
        <begin position="311"/>
        <end position="337"/>
    </location>
</feature>
<evidence type="ECO:0000313" key="30">
    <source>
        <dbReference type="Proteomes" id="UP001374579"/>
    </source>
</evidence>
<evidence type="ECO:0000256" key="7">
    <source>
        <dbReference type="ARBA" id="ARBA00019342"/>
    </source>
</evidence>
<evidence type="ECO:0000256" key="6">
    <source>
        <dbReference type="ARBA" id="ARBA00009499"/>
    </source>
</evidence>
<evidence type="ECO:0000256" key="14">
    <source>
        <dbReference type="ARBA" id="ARBA00022882"/>
    </source>
</evidence>
<feature type="compositionally biased region" description="Polar residues" evidence="25">
    <location>
        <begin position="462"/>
        <end position="475"/>
    </location>
</feature>
<dbReference type="Gene3D" id="6.10.140.1910">
    <property type="match status" value="2"/>
</dbReference>
<keyword evidence="10" id="KW-0633">Potassium transport</keyword>
<proteinExistence type="inferred from homology"/>
<keyword evidence="14" id="KW-0851">Voltage-gated channel</keyword>
<evidence type="ECO:0000256" key="21">
    <source>
        <dbReference type="ARBA" id="ARBA00029687"/>
    </source>
</evidence>
<evidence type="ECO:0000256" key="11">
    <source>
        <dbReference type="ARBA" id="ARBA00022692"/>
    </source>
</evidence>
<keyword evidence="15" id="KW-0630">Potassium</keyword>
<comment type="similarity">
    <text evidence="6">Belongs to the potassium channel family. KQT (TC 1.A.1.15) subfamily. Kv7.1/KCNQ1 sub-subfamily.</text>
</comment>
<dbReference type="Proteomes" id="UP001374579">
    <property type="component" value="Unassembled WGS sequence"/>
</dbReference>
<sequence>MTASFRMELAELQTNANDAPPSDDTTPTTAVTTTTTTLASIATKMSPEQEGVGDGGESMTSQASWAEFKPMITQMDRLLDDQCRYRRNMNRRVTLQVKVYNFLERPTGWKCFIYHFTVFMMVLICLIFSVLSTIEQYTEFANETLFWMEIVLVVFFGLEYVIRLWAAGCRSKYMGLRGRFRFARKPISLIDFAVVVASIVVLGVGSNGQVFATSAIRGVRFLQILRMLHVDRQGGTWRLLGSVVYIHRQELITTLYIGFLGLIFSSYFVYLAEKDNGEDFTSYADALWWGVITVTTIGYGDTVPKTWMGRIVASCFSVFAISFFALPAGILGSGFALKVQQKQRQKHFNRQIPTAASLIQCLWRCHAADPSFNSTATWKIHIQEKSHKSHSIPTSNSSSTLSRMARKASLLKKRINKGSNSNANNLERQESMLSLSGADVIKGPGKFEHGGRDGVLRKRTNKGSNSNANNLERQESMLSLSGADVIKGPVTPSKRMSVDIENSCDDDYDDTIYKPEQLTDGHKLLIRVIRKIKFFVARRKFAQARKPYDVRDVIEQYSQGHLNMMVRIKELQRRLDQTLGKPAYQGNTRDRERTTLCARVARVESQVSKMDVKLDQALILLNMIATQKDASRQNSIETTDLS</sequence>
<evidence type="ECO:0000256" key="12">
    <source>
        <dbReference type="ARBA" id="ARBA00022824"/>
    </source>
</evidence>
<evidence type="ECO:0000256" key="16">
    <source>
        <dbReference type="ARBA" id="ARBA00022989"/>
    </source>
</evidence>
<dbReference type="Gene3D" id="1.20.120.350">
    <property type="entry name" value="Voltage-gated potassium channels. Chain C"/>
    <property type="match status" value="1"/>
</dbReference>
<evidence type="ECO:0000256" key="19">
    <source>
        <dbReference type="ARBA" id="ARBA00023303"/>
    </source>
</evidence>
<evidence type="ECO:0000256" key="15">
    <source>
        <dbReference type="ARBA" id="ARBA00022958"/>
    </source>
</evidence>
<dbReference type="GO" id="GO:0005783">
    <property type="term" value="C:endoplasmic reticulum"/>
    <property type="evidence" value="ECO:0007669"/>
    <property type="project" value="UniProtKB-SubCell"/>
</dbReference>
<feature type="region of interest" description="Disordered" evidence="25">
    <location>
        <begin position="443"/>
        <end position="475"/>
    </location>
</feature>
<dbReference type="InterPro" id="IPR013821">
    <property type="entry name" value="K_chnl_volt-dep_KCNQ_C"/>
</dbReference>
<feature type="domain" description="Potassium channel voltage dependent KCNQ C-terminal" evidence="28">
    <location>
        <begin position="500"/>
        <end position="618"/>
    </location>
</feature>
<dbReference type="GO" id="GO:0005516">
    <property type="term" value="F:calmodulin binding"/>
    <property type="evidence" value="ECO:0007669"/>
    <property type="project" value="UniProtKB-KW"/>
</dbReference>